<evidence type="ECO:0000313" key="1">
    <source>
        <dbReference type="EMBL" id="MCO1336980.1"/>
    </source>
</evidence>
<organism evidence="1 2">
    <name type="scientific">Microbulbifer okhotskensis</name>
    <dbReference type="NCBI Taxonomy" id="2926617"/>
    <lineage>
        <taxon>Bacteria</taxon>
        <taxon>Pseudomonadati</taxon>
        <taxon>Pseudomonadota</taxon>
        <taxon>Gammaproteobacteria</taxon>
        <taxon>Cellvibrionales</taxon>
        <taxon>Microbulbiferaceae</taxon>
        <taxon>Microbulbifer</taxon>
    </lineage>
</organism>
<dbReference type="RefSeq" id="WP_252473102.1">
    <property type="nucleotide sequence ID" value="NZ_JALBWM010000264.1"/>
</dbReference>
<evidence type="ECO:0000313" key="2">
    <source>
        <dbReference type="Proteomes" id="UP001139028"/>
    </source>
</evidence>
<gene>
    <name evidence="1" type="ORF">MO867_21890</name>
</gene>
<keyword evidence="2" id="KW-1185">Reference proteome</keyword>
<dbReference type="EMBL" id="JALBWM010000264">
    <property type="protein sequence ID" value="MCO1336980.1"/>
    <property type="molecule type" value="Genomic_DNA"/>
</dbReference>
<feature type="non-terminal residue" evidence="1">
    <location>
        <position position="64"/>
    </location>
</feature>
<protein>
    <submittedName>
        <fullName evidence="1">Uncharacterized protein</fullName>
    </submittedName>
</protein>
<dbReference type="InterPro" id="IPR029083">
    <property type="entry name" value="Imm32"/>
</dbReference>
<dbReference type="Proteomes" id="UP001139028">
    <property type="component" value="Unassembled WGS sequence"/>
</dbReference>
<accession>A0A9X2ET26</accession>
<dbReference type="AlphaFoldDB" id="A0A9X2ET26"/>
<dbReference type="Pfam" id="PF15566">
    <property type="entry name" value="Imm32"/>
    <property type="match status" value="1"/>
</dbReference>
<sequence>MKFYGYTKQEAEKENPKPLELSEVTISASAEELRKLAKFIAEQSIAIEKDQDGYEHEHLSDSCP</sequence>
<comment type="caution">
    <text evidence="1">The sequence shown here is derived from an EMBL/GenBank/DDBJ whole genome shotgun (WGS) entry which is preliminary data.</text>
</comment>
<name>A0A9X2ET26_9GAMM</name>
<proteinExistence type="predicted"/>
<reference evidence="1" key="1">
    <citation type="journal article" date="2022" name="Arch. Microbiol.">
        <title>Microbulbifer okhotskensis sp. nov., isolated from a deep bottom sediment of the Okhotsk Sea.</title>
        <authorList>
            <person name="Romanenko L."/>
            <person name="Kurilenko V."/>
            <person name="Otstavnykh N."/>
            <person name="Velansky P."/>
            <person name="Isaeva M."/>
            <person name="Mikhailov V."/>
        </authorList>
    </citation>
    <scope>NUCLEOTIDE SEQUENCE</scope>
    <source>
        <strain evidence="1">OS29</strain>
    </source>
</reference>